<reference evidence="2" key="2">
    <citation type="submission" date="2013-04" db="EMBL/GenBank/DDBJ databases">
        <title>Genome sequence of Pseudoalteromonas undina.</title>
        <authorList>
            <person name="Xie B.-B."/>
            <person name="Rong J.-C."/>
            <person name="Qin Q.-L."/>
            <person name="Shu Y.-L."/>
            <person name="Zhang Y.-Z."/>
        </authorList>
    </citation>
    <scope>NUCLEOTIDE SEQUENCE</scope>
    <source>
        <strain evidence="2">NCIMB 2128</strain>
    </source>
</reference>
<keyword evidence="3" id="KW-1185">Reference proteome</keyword>
<dbReference type="Proteomes" id="UP000016534">
    <property type="component" value="Unassembled WGS sequence"/>
</dbReference>
<sequence>MGNTVIGIPIIFILDKLNRLTYLNIMGCLLFLALVFVIKDGRLFSFNIASPDSTKYLLWKYLGYFTFLYVLQLLTILWLKISNSKAFFCRAY</sequence>
<evidence type="ECO:0000313" key="3">
    <source>
        <dbReference type="Proteomes" id="UP000016534"/>
    </source>
</evidence>
<comment type="caution">
    <text evidence="2">The sequence shown here is derived from an EMBL/GenBank/DDBJ whole genome shotgun (WGS) entry which is preliminary data.</text>
</comment>
<organism evidence="2 3">
    <name type="scientific">Pseudoalteromonas undina</name>
    <dbReference type="NCBI Taxonomy" id="43660"/>
    <lineage>
        <taxon>Bacteria</taxon>
        <taxon>Pseudomonadati</taxon>
        <taxon>Pseudomonadota</taxon>
        <taxon>Gammaproteobacteria</taxon>
        <taxon>Alteromonadales</taxon>
        <taxon>Pseudoalteromonadaceae</taxon>
        <taxon>Pseudoalteromonas</taxon>
    </lineage>
</organism>
<keyword evidence="1" id="KW-0812">Transmembrane</keyword>
<gene>
    <name evidence="2" type="ORF">PUND_03865</name>
</gene>
<name>A0ABN0NL66_9GAMM</name>
<evidence type="ECO:0000313" key="2">
    <source>
        <dbReference type="EMBL" id="ERG62200.1"/>
    </source>
</evidence>
<proteinExistence type="predicted"/>
<feature type="transmembrane region" description="Helical" evidence="1">
    <location>
        <begin position="58"/>
        <end position="79"/>
    </location>
</feature>
<evidence type="ECO:0000256" key="1">
    <source>
        <dbReference type="SAM" id="Phobius"/>
    </source>
</evidence>
<feature type="transmembrane region" description="Helical" evidence="1">
    <location>
        <begin position="20"/>
        <end position="38"/>
    </location>
</feature>
<accession>A0ABN0NL66</accession>
<keyword evidence="1" id="KW-0472">Membrane</keyword>
<protein>
    <submittedName>
        <fullName evidence="2">Uncharacterized protein</fullName>
    </submittedName>
</protein>
<reference evidence="2" key="1">
    <citation type="journal article" date="2012" name="J. Bacteriol.">
        <title>Genome sequences of type strains of seven species of the marine bacterium Pseudoalteromonas.</title>
        <authorList>
            <person name="Xie B.B."/>
            <person name="Shu Y.L."/>
            <person name="Qin Q.L."/>
            <person name="Rong J.C."/>
            <person name="Zhang X.Y."/>
            <person name="Chen X.L."/>
            <person name="Shi M."/>
            <person name="He H.L."/>
            <person name="Zhou B.C."/>
            <person name="Zhang Y.Z."/>
        </authorList>
    </citation>
    <scope>NUCLEOTIDE SEQUENCE [LARGE SCALE GENOMIC DNA]</scope>
    <source>
        <strain evidence="2">NCIMB 2128</strain>
    </source>
</reference>
<keyword evidence="1" id="KW-1133">Transmembrane helix</keyword>
<dbReference type="EMBL" id="AHCF02000008">
    <property type="protein sequence ID" value="ERG62200.1"/>
    <property type="molecule type" value="Genomic_DNA"/>
</dbReference>